<evidence type="ECO:0000313" key="1">
    <source>
        <dbReference type="EMBL" id="KAJ4452257.1"/>
    </source>
</evidence>
<name>A0ABQ8U219_PERAM</name>
<comment type="caution">
    <text evidence="1">The sequence shown here is derived from an EMBL/GenBank/DDBJ whole genome shotgun (WGS) entry which is preliminary data.</text>
</comment>
<keyword evidence="2" id="KW-1185">Reference proteome</keyword>
<protein>
    <recommendedName>
        <fullName evidence="3">Secreted protein</fullName>
    </recommendedName>
</protein>
<organism evidence="1 2">
    <name type="scientific">Periplaneta americana</name>
    <name type="common">American cockroach</name>
    <name type="synonym">Blatta americana</name>
    <dbReference type="NCBI Taxonomy" id="6978"/>
    <lineage>
        <taxon>Eukaryota</taxon>
        <taxon>Metazoa</taxon>
        <taxon>Ecdysozoa</taxon>
        <taxon>Arthropoda</taxon>
        <taxon>Hexapoda</taxon>
        <taxon>Insecta</taxon>
        <taxon>Pterygota</taxon>
        <taxon>Neoptera</taxon>
        <taxon>Polyneoptera</taxon>
        <taxon>Dictyoptera</taxon>
        <taxon>Blattodea</taxon>
        <taxon>Blattoidea</taxon>
        <taxon>Blattidae</taxon>
        <taxon>Blattinae</taxon>
        <taxon>Periplaneta</taxon>
    </lineage>
</organism>
<evidence type="ECO:0000313" key="2">
    <source>
        <dbReference type="Proteomes" id="UP001148838"/>
    </source>
</evidence>
<dbReference type="Proteomes" id="UP001148838">
    <property type="component" value="Unassembled WGS sequence"/>
</dbReference>
<proteinExistence type="predicted"/>
<accession>A0ABQ8U219</accession>
<evidence type="ECO:0008006" key="3">
    <source>
        <dbReference type="Google" id="ProtNLM"/>
    </source>
</evidence>
<dbReference type="EMBL" id="JAJSOF020000001">
    <property type="protein sequence ID" value="KAJ4452257.1"/>
    <property type="molecule type" value="Genomic_DNA"/>
</dbReference>
<reference evidence="1 2" key="1">
    <citation type="journal article" date="2022" name="Allergy">
        <title>Genome assembly and annotation of Periplaneta americana reveal a comprehensive cockroach allergen profile.</title>
        <authorList>
            <person name="Wang L."/>
            <person name="Xiong Q."/>
            <person name="Saelim N."/>
            <person name="Wang L."/>
            <person name="Nong W."/>
            <person name="Wan A.T."/>
            <person name="Shi M."/>
            <person name="Liu X."/>
            <person name="Cao Q."/>
            <person name="Hui J.H.L."/>
            <person name="Sookrung N."/>
            <person name="Leung T.F."/>
            <person name="Tungtrongchitr A."/>
            <person name="Tsui S.K.W."/>
        </authorList>
    </citation>
    <scope>NUCLEOTIDE SEQUENCE [LARGE SCALE GENOMIC DNA]</scope>
    <source>
        <strain evidence="1">PWHHKU_190912</strain>
    </source>
</reference>
<sequence>MRYCMASGVDRMFWYTLSFTVPHRKKSSSDRSGERAGHCTWIVTSTVVVVCLHVKTANTTHDVYARRSSFVL</sequence>
<gene>
    <name evidence="1" type="ORF">ANN_03775</name>
</gene>